<dbReference type="GO" id="GO:0005829">
    <property type="term" value="C:cytosol"/>
    <property type="evidence" value="ECO:0007669"/>
    <property type="project" value="TreeGrafter"/>
</dbReference>
<dbReference type="InterPro" id="IPR003728">
    <property type="entry name" value="Ribosome_maturation_RimP"/>
</dbReference>
<dbReference type="EMBL" id="DSVL01000107">
    <property type="protein sequence ID" value="HFH28553.1"/>
    <property type="molecule type" value="Genomic_DNA"/>
</dbReference>
<dbReference type="HAMAP" id="MF_01077">
    <property type="entry name" value="RimP"/>
    <property type="match status" value="1"/>
</dbReference>
<sequence length="154" mass="17082">MHYSPRKEDPLFEALNPVVQGLGMSIVELSVSKQRGKTQVRLTVTKKGVVGVGDCSRVHHAIVPRLELAFPGEDLYIEVASPGIDRTIKDASEFQLYIGRGIRCYRTDISDWTAGILQEADDHHLVLRGAKGTVELSYDSIAKAKLDYSQEVED</sequence>
<feature type="domain" description="Ribosome maturation factor RimP N-terminal" evidence="4">
    <location>
        <begin position="15"/>
        <end position="85"/>
    </location>
</feature>
<gene>
    <name evidence="3" type="primary">rimP</name>
    <name evidence="5" type="ORF">ENS59_03450</name>
</gene>
<evidence type="ECO:0000256" key="3">
    <source>
        <dbReference type="HAMAP-Rule" id="MF_01077"/>
    </source>
</evidence>
<keyword evidence="2 3" id="KW-0690">Ribosome biogenesis</keyword>
<dbReference type="InterPro" id="IPR035956">
    <property type="entry name" value="RimP_N_sf"/>
</dbReference>
<dbReference type="AlphaFoldDB" id="A0A7C3E7U4"/>
<dbReference type="SUPFAM" id="SSF75420">
    <property type="entry name" value="YhbC-like, N-terminal domain"/>
    <property type="match status" value="1"/>
</dbReference>
<dbReference type="Pfam" id="PF02576">
    <property type="entry name" value="RimP_N"/>
    <property type="match status" value="1"/>
</dbReference>
<comment type="subcellular location">
    <subcellularLocation>
        <location evidence="3">Cytoplasm</location>
    </subcellularLocation>
</comment>
<evidence type="ECO:0000256" key="1">
    <source>
        <dbReference type="ARBA" id="ARBA00022490"/>
    </source>
</evidence>
<evidence type="ECO:0000259" key="4">
    <source>
        <dbReference type="Pfam" id="PF02576"/>
    </source>
</evidence>
<protein>
    <recommendedName>
        <fullName evidence="3">Ribosome maturation factor RimP</fullName>
    </recommendedName>
</protein>
<evidence type="ECO:0000313" key="5">
    <source>
        <dbReference type="EMBL" id="HFH28553.1"/>
    </source>
</evidence>
<keyword evidence="1 3" id="KW-0963">Cytoplasm</keyword>
<evidence type="ECO:0000256" key="2">
    <source>
        <dbReference type="ARBA" id="ARBA00022517"/>
    </source>
</evidence>
<organism evidence="5">
    <name type="scientific">Gracilinema caldarium</name>
    <dbReference type="NCBI Taxonomy" id="215591"/>
    <lineage>
        <taxon>Bacteria</taxon>
        <taxon>Pseudomonadati</taxon>
        <taxon>Spirochaetota</taxon>
        <taxon>Spirochaetia</taxon>
        <taxon>Spirochaetales</taxon>
        <taxon>Breznakiellaceae</taxon>
        <taxon>Gracilinema</taxon>
    </lineage>
</organism>
<dbReference type="GO" id="GO:0000028">
    <property type="term" value="P:ribosomal small subunit assembly"/>
    <property type="evidence" value="ECO:0007669"/>
    <property type="project" value="TreeGrafter"/>
</dbReference>
<comment type="function">
    <text evidence="3">Required for maturation of 30S ribosomal subunits.</text>
</comment>
<accession>A0A7C3E7U4</accession>
<comment type="caution">
    <text evidence="5">The sequence shown here is derived from an EMBL/GenBank/DDBJ whole genome shotgun (WGS) entry which is preliminary data.</text>
</comment>
<comment type="similarity">
    <text evidence="3">Belongs to the RimP family.</text>
</comment>
<reference evidence="5" key="1">
    <citation type="journal article" date="2020" name="mSystems">
        <title>Genome- and Community-Level Interaction Insights into Carbon Utilization and Element Cycling Functions of Hydrothermarchaeota in Hydrothermal Sediment.</title>
        <authorList>
            <person name="Zhou Z."/>
            <person name="Liu Y."/>
            <person name="Xu W."/>
            <person name="Pan J."/>
            <person name="Luo Z.H."/>
            <person name="Li M."/>
        </authorList>
    </citation>
    <scope>NUCLEOTIDE SEQUENCE [LARGE SCALE GENOMIC DNA]</scope>
    <source>
        <strain evidence="5">SpSt-503</strain>
    </source>
</reference>
<dbReference type="PANTHER" id="PTHR33867">
    <property type="entry name" value="RIBOSOME MATURATION FACTOR RIMP"/>
    <property type="match status" value="1"/>
</dbReference>
<dbReference type="InterPro" id="IPR028989">
    <property type="entry name" value="RimP_N"/>
</dbReference>
<name>A0A7C3E7U4_9SPIR</name>
<dbReference type="PANTHER" id="PTHR33867:SF1">
    <property type="entry name" value="RIBOSOME MATURATION FACTOR RIMP"/>
    <property type="match status" value="1"/>
</dbReference>
<dbReference type="Gene3D" id="3.30.300.70">
    <property type="entry name" value="RimP-like superfamily, N-terminal"/>
    <property type="match status" value="1"/>
</dbReference>
<proteinExistence type="inferred from homology"/>
<dbReference type="GO" id="GO:0006412">
    <property type="term" value="P:translation"/>
    <property type="evidence" value="ECO:0007669"/>
    <property type="project" value="TreeGrafter"/>
</dbReference>